<reference evidence="2 3" key="1">
    <citation type="submission" date="2018-07" db="EMBL/GenBank/DDBJ databases">
        <title>Genomic Encyclopedia of Type Strains, Phase III (KMG-III): the genomes of soil and plant-associated and newly described type strains.</title>
        <authorList>
            <person name="Whitman W."/>
        </authorList>
    </citation>
    <scope>NUCLEOTIDE SEQUENCE [LARGE SCALE GENOMIC DNA]</scope>
    <source>
        <strain evidence="2 3">CECT 8333</strain>
    </source>
</reference>
<dbReference type="PANTHER" id="PTHR37291:SF1">
    <property type="entry name" value="TYPE IV METHYL-DIRECTED RESTRICTION ENZYME ECOKMCRB SUBUNIT"/>
    <property type="match status" value="1"/>
</dbReference>
<dbReference type="Pfam" id="PF07728">
    <property type="entry name" value="AAA_5"/>
    <property type="match status" value="1"/>
</dbReference>
<dbReference type="RefSeq" id="WP_114498647.1">
    <property type="nucleotide sequence ID" value="NZ_QPJW01000014.1"/>
</dbReference>
<dbReference type="EMBL" id="QPJW01000014">
    <property type="protein sequence ID" value="RCX15627.1"/>
    <property type="molecule type" value="Genomic_DNA"/>
</dbReference>
<dbReference type="GO" id="GO:0005524">
    <property type="term" value="F:ATP binding"/>
    <property type="evidence" value="ECO:0007669"/>
    <property type="project" value="InterPro"/>
</dbReference>
<keyword evidence="3" id="KW-1185">Reference proteome</keyword>
<proteinExistence type="predicted"/>
<dbReference type="InterPro" id="IPR027417">
    <property type="entry name" value="P-loop_NTPase"/>
</dbReference>
<evidence type="ECO:0000313" key="2">
    <source>
        <dbReference type="EMBL" id="RCX15627.1"/>
    </source>
</evidence>
<dbReference type="InterPro" id="IPR052934">
    <property type="entry name" value="Methyl-DNA_Rec/Restrict_Enz"/>
</dbReference>
<evidence type="ECO:0000313" key="3">
    <source>
        <dbReference type="Proteomes" id="UP000253090"/>
    </source>
</evidence>
<accession>A0A369B4Z4</accession>
<dbReference type="OrthoDB" id="9781481at2"/>
<feature type="domain" description="ATPase dynein-related AAA" evidence="1">
    <location>
        <begin position="309"/>
        <end position="483"/>
    </location>
</feature>
<dbReference type="InterPro" id="IPR011704">
    <property type="entry name" value="ATPase_dyneun-rel_AAA"/>
</dbReference>
<dbReference type="SUPFAM" id="SSF52540">
    <property type="entry name" value="P-loop containing nucleoside triphosphate hydrolases"/>
    <property type="match status" value="1"/>
</dbReference>
<dbReference type="PANTHER" id="PTHR37291">
    <property type="entry name" value="5-METHYLCYTOSINE-SPECIFIC RESTRICTION ENZYME B"/>
    <property type="match status" value="1"/>
</dbReference>
<dbReference type="Proteomes" id="UP000253090">
    <property type="component" value="Unassembled WGS sequence"/>
</dbReference>
<gene>
    <name evidence="2" type="ORF">DFP94_11475</name>
</gene>
<dbReference type="GO" id="GO:0016887">
    <property type="term" value="F:ATP hydrolysis activity"/>
    <property type="evidence" value="ECO:0007669"/>
    <property type="project" value="InterPro"/>
</dbReference>
<dbReference type="AlphaFoldDB" id="A0A369B4Z4"/>
<organism evidence="2 3">
    <name type="scientific">Fontibacillus phaseoli</name>
    <dbReference type="NCBI Taxonomy" id="1416533"/>
    <lineage>
        <taxon>Bacteria</taxon>
        <taxon>Bacillati</taxon>
        <taxon>Bacillota</taxon>
        <taxon>Bacilli</taxon>
        <taxon>Bacillales</taxon>
        <taxon>Paenibacillaceae</taxon>
        <taxon>Fontibacillus</taxon>
    </lineage>
</organism>
<protein>
    <submittedName>
        <fullName evidence="2">Dynein-related subfamily AAA family protein</fullName>
    </submittedName>
</protein>
<comment type="caution">
    <text evidence="2">The sequence shown here is derived from an EMBL/GenBank/DDBJ whole genome shotgun (WGS) entry which is preliminary data.</text>
</comment>
<dbReference type="Gene3D" id="3.40.50.300">
    <property type="entry name" value="P-loop containing nucleotide triphosphate hydrolases"/>
    <property type="match status" value="1"/>
</dbReference>
<sequence>MTTPESIQEHREIDLKLGIKSSLPKVRETISLAYLLWGSSGRVANLEYSQSNGDTIQIKDDVAERLKDLLRPTYDTFGIPDDRFINKINENQLFVSQIEPLIVAFELIWRLAKVTFLEQRSFSAERTGRVRYTKQFTFTKNMDVIDLLVTENQDKYMPILLKWATGFEIEIDGAAEEKLVKILMLFSEEAVFKLTSDGTDVLFNLNGVYKKLVDGNDSVNISGELESKGSLRILKSSLSEGINDFLSYSQGNVGLRGDRELDKLSEYQKRVETYLSLCNFKVIVRENEVEVETGPEDDHGHLNLPYNRILFGAPGTGKSHKLEMEKTSFEENYERVTFHPNYSYAQFVGTYKPVPIGREITYKFVPGPFTRTLVKAMKTHTPQLLIIEEINRANVAAVFGDVFQLLDRKNGVSQYPIETSEDLRTYLAFELEPDFSTCEDEAQKRGMINKYQKIMIPDNMYIWATMNSADQGVFPMDTAFKRRWEYEYIGINDGSDAIQSYCITLPNGKQVFWDTLRKELNSILLKSCKVNEDKLVGPFFLGLSALESTEKFNEIFKSKLLMYLFEDAAKQYRKVVFSGCDASTYSNVCIAYDEIGDEIFGLNLQNEGQRESSEDEDV</sequence>
<name>A0A369B4Z4_9BACL</name>
<evidence type="ECO:0000259" key="1">
    <source>
        <dbReference type="Pfam" id="PF07728"/>
    </source>
</evidence>